<dbReference type="Proteomes" id="UP000334990">
    <property type="component" value="Unassembled WGS sequence"/>
</dbReference>
<name>A0A5M3W1E0_9ACTN</name>
<sequence>MRTRRILTVAAAALALTVTTQASADIWYADYSHFHRLSFLTNGAMDNANSRQVNGNPVILYARTNNPNQWWQHWVRDTDLAEVYYTNAGASDYVITGHGSTGLAYGARIYVHQYAPFQQNNQRWYPARYNSGNGSACALDPNIPRADLFCTAYLSVVSTNMCIDDPNSTNQSGTQYWAYGCNGTNAQLFQENAA</sequence>
<proteinExistence type="predicted"/>
<feature type="signal peptide" evidence="1">
    <location>
        <begin position="1"/>
        <end position="24"/>
    </location>
</feature>
<dbReference type="InterPro" id="IPR035992">
    <property type="entry name" value="Ricin_B-like_lectins"/>
</dbReference>
<dbReference type="SUPFAM" id="SSF50370">
    <property type="entry name" value="Ricin B-like lectins"/>
    <property type="match status" value="1"/>
</dbReference>
<evidence type="ECO:0000256" key="1">
    <source>
        <dbReference type="SAM" id="SignalP"/>
    </source>
</evidence>
<keyword evidence="3" id="KW-1185">Reference proteome</keyword>
<dbReference type="AlphaFoldDB" id="A0A5M3W1E0"/>
<evidence type="ECO:0008006" key="4">
    <source>
        <dbReference type="Google" id="ProtNLM"/>
    </source>
</evidence>
<keyword evidence="1" id="KW-0732">Signal</keyword>
<evidence type="ECO:0000313" key="2">
    <source>
        <dbReference type="EMBL" id="GES02927.1"/>
    </source>
</evidence>
<reference evidence="2 3" key="1">
    <citation type="submission" date="2019-10" db="EMBL/GenBank/DDBJ databases">
        <title>Whole genome shotgun sequence of Acrocarpospora corrugata NBRC 13972.</title>
        <authorList>
            <person name="Ichikawa N."/>
            <person name="Kimura A."/>
            <person name="Kitahashi Y."/>
            <person name="Komaki H."/>
            <person name="Oguchi A."/>
        </authorList>
    </citation>
    <scope>NUCLEOTIDE SEQUENCE [LARGE SCALE GENOMIC DNA]</scope>
    <source>
        <strain evidence="2 3">NBRC 13972</strain>
    </source>
</reference>
<evidence type="ECO:0000313" key="3">
    <source>
        <dbReference type="Proteomes" id="UP000334990"/>
    </source>
</evidence>
<comment type="caution">
    <text evidence="2">The sequence shown here is derived from an EMBL/GenBank/DDBJ whole genome shotgun (WGS) entry which is preliminary data.</text>
</comment>
<dbReference type="EMBL" id="BLAD01000063">
    <property type="protein sequence ID" value="GES02927.1"/>
    <property type="molecule type" value="Genomic_DNA"/>
</dbReference>
<organism evidence="2 3">
    <name type="scientific">Acrocarpospora corrugata</name>
    <dbReference type="NCBI Taxonomy" id="35763"/>
    <lineage>
        <taxon>Bacteria</taxon>
        <taxon>Bacillati</taxon>
        <taxon>Actinomycetota</taxon>
        <taxon>Actinomycetes</taxon>
        <taxon>Streptosporangiales</taxon>
        <taxon>Streptosporangiaceae</taxon>
        <taxon>Acrocarpospora</taxon>
    </lineage>
</organism>
<protein>
    <recommendedName>
        <fullName evidence="4">Ricin B lectin domain-containing protein</fullName>
    </recommendedName>
</protein>
<dbReference type="CDD" id="cd00161">
    <property type="entry name" value="beta-trefoil_Ricin-like"/>
    <property type="match status" value="1"/>
</dbReference>
<dbReference type="Gene3D" id="2.80.10.50">
    <property type="match status" value="1"/>
</dbReference>
<accession>A0A5M3W1E0</accession>
<feature type="chain" id="PRO_5024391230" description="Ricin B lectin domain-containing protein" evidence="1">
    <location>
        <begin position="25"/>
        <end position="194"/>
    </location>
</feature>
<gene>
    <name evidence="2" type="ORF">Acor_49930</name>
</gene>